<dbReference type="AlphaFoldDB" id="A0A9W6FBT2"/>
<keyword evidence="2" id="KW-1185">Reference proteome</keyword>
<name>A0A9W6FBT2_9FIRM</name>
<comment type="caution">
    <text evidence="1">The sequence shown here is derived from an EMBL/GenBank/DDBJ whole genome shotgun (WGS) entry which is preliminary data.</text>
</comment>
<proteinExistence type="predicted"/>
<protein>
    <recommendedName>
        <fullName evidence="3">Shikimate kinase</fullName>
    </recommendedName>
</protein>
<dbReference type="Proteomes" id="UP001145145">
    <property type="component" value="Unassembled WGS sequence"/>
</dbReference>
<organism evidence="1 2">
    <name type="scientific">Sellimonas catena</name>
    <dbReference type="NCBI Taxonomy" id="2994035"/>
    <lineage>
        <taxon>Bacteria</taxon>
        <taxon>Bacillati</taxon>
        <taxon>Bacillota</taxon>
        <taxon>Clostridia</taxon>
        <taxon>Lachnospirales</taxon>
        <taxon>Lachnospiraceae</taxon>
        <taxon>Sellimonas</taxon>
    </lineage>
</organism>
<evidence type="ECO:0008006" key="3">
    <source>
        <dbReference type="Google" id="ProtNLM"/>
    </source>
</evidence>
<evidence type="ECO:0000313" key="2">
    <source>
        <dbReference type="Proteomes" id="UP001145145"/>
    </source>
</evidence>
<accession>A0A9W6FBT2</accession>
<dbReference type="InterPro" id="IPR027417">
    <property type="entry name" value="P-loop_NTPase"/>
</dbReference>
<evidence type="ECO:0000313" key="1">
    <source>
        <dbReference type="EMBL" id="GLG03413.1"/>
    </source>
</evidence>
<dbReference type="EMBL" id="BSBO01000004">
    <property type="protein sequence ID" value="GLG03413.1"/>
    <property type="molecule type" value="Genomic_DNA"/>
</dbReference>
<dbReference type="RefSeq" id="WP_281872273.1">
    <property type="nucleotide sequence ID" value="NZ_BSBO01000004.1"/>
</dbReference>
<sequence length="172" mass="19662">MNVIIINGPMGVGKTTVGKYIADHHPGTAFIDGDWCLDLHPFVGNQETKVMAVDNILHMIGNYKNCSVCRMIVLVWLMDEKWVCQRIIDGICSLHLEPVSVTLLCGEEQLIQRWRVDKTCEWRTDQWLEISLKSLPHFSKLENCMDTSYLSISETAERIVQHSFHTGKEKTS</sequence>
<dbReference type="Pfam" id="PF13238">
    <property type="entry name" value="AAA_18"/>
    <property type="match status" value="1"/>
</dbReference>
<reference evidence="1 2" key="1">
    <citation type="journal article" date="2023" name="Int. J. Syst. Evol. Microbiol.">
        <title>Sellimonas catena sp. nov., isolated from human faeces.</title>
        <authorList>
            <person name="Hisatomi A."/>
            <person name="Ohkuma M."/>
            <person name="Sakamoto M."/>
        </authorList>
    </citation>
    <scope>NUCLEOTIDE SEQUENCE [LARGE SCALE GENOMIC DNA]</scope>
    <source>
        <strain evidence="1 2">12EGH17</strain>
    </source>
</reference>
<gene>
    <name evidence="1" type="ORF">Selli1_05870</name>
</gene>
<dbReference type="SUPFAM" id="SSF52540">
    <property type="entry name" value="P-loop containing nucleoside triphosphate hydrolases"/>
    <property type="match status" value="1"/>
</dbReference>
<dbReference type="Gene3D" id="3.40.50.300">
    <property type="entry name" value="P-loop containing nucleotide triphosphate hydrolases"/>
    <property type="match status" value="1"/>
</dbReference>